<proteinExistence type="predicted"/>
<keyword evidence="2" id="KW-0689">Ribosomal protein</keyword>
<dbReference type="AlphaFoldDB" id="A0A839UU78"/>
<dbReference type="EMBL" id="JACHXZ010000003">
    <property type="protein sequence ID" value="MBB3168915.1"/>
    <property type="molecule type" value="Genomic_DNA"/>
</dbReference>
<evidence type="ECO:0000313" key="2">
    <source>
        <dbReference type="EMBL" id="MBB3168915.1"/>
    </source>
</evidence>
<dbReference type="Gene3D" id="3.40.630.30">
    <property type="match status" value="1"/>
</dbReference>
<gene>
    <name evidence="2" type="ORF">FHS30_002123</name>
</gene>
<evidence type="ECO:0000313" key="3">
    <source>
        <dbReference type="Proteomes" id="UP000559987"/>
    </source>
</evidence>
<dbReference type="SUPFAM" id="SSF55729">
    <property type="entry name" value="Acyl-CoA N-acyltransferases (Nat)"/>
    <property type="match status" value="1"/>
</dbReference>
<dbReference type="Pfam" id="PF00583">
    <property type="entry name" value="Acetyltransf_1"/>
    <property type="match status" value="1"/>
</dbReference>
<dbReference type="RefSeq" id="WP_343049045.1">
    <property type="nucleotide sequence ID" value="NZ_JACHXZ010000003.1"/>
</dbReference>
<dbReference type="InterPro" id="IPR016181">
    <property type="entry name" value="Acyl_CoA_acyltransferase"/>
</dbReference>
<sequence>MIKLAASDAEIQACLPVMRQLRPHLIADRFVPLVRQMQSEGFQLAMAQAENQVVAVAGFRITTNLHHGKNLYVDDLVTDAACRSQGYGEEMVAWLEAFGKVQGCVTLHLDSGCQRDQAHKFYFSQGFTIASFHFVKSLVGA</sequence>
<dbReference type="InterPro" id="IPR000182">
    <property type="entry name" value="GNAT_dom"/>
</dbReference>
<dbReference type="PROSITE" id="PS51186">
    <property type="entry name" value="GNAT"/>
    <property type="match status" value="1"/>
</dbReference>
<dbReference type="CDD" id="cd04301">
    <property type="entry name" value="NAT_SF"/>
    <property type="match status" value="1"/>
</dbReference>
<feature type="domain" description="N-acetyltransferase" evidence="1">
    <location>
        <begin position="1"/>
        <end position="141"/>
    </location>
</feature>
<dbReference type="GO" id="GO:0005840">
    <property type="term" value="C:ribosome"/>
    <property type="evidence" value="ECO:0007669"/>
    <property type="project" value="UniProtKB-KW"/>
</dbReference>
<dbReference type="Proteomes" id="UP000559987">
    <property type="component" value="Unassembled WGS sequence"/>
</dbReference>
<name>A0A839UU78_9GAMM</name>
<comment type="caution">
    <text evidence="2">The sequence shown here is derived from an EMBL/GenBank/DDBJ whole genome shotgun (WGS) entry which is preliminary data.</text>
</comment>
<keyword evidence="3" id="KW-1185">Reference proteome</keyword>
<accession>A0A839UU78</accession>
<evidence type="ECO:0000259" key="1">
    <source>
        <dbReference type="PROSITE" id="PS51186"/>
    </source>
</evidence>
<dbReference type="GO" id="GO:0016747">
    <property type="term" value="F:acyltransferase activity, transferring groups other than amino-acyl groups"/>
    <property type="evidence" value="ECO:0007669"/>
    <property type="project" value="InterPro"/>
</dbReference>
<organism evidence="2 3">
    <name type="scientific">Simiduia aestuariiviva</name>
    <dbReference type="NCBI Taxonomy" id="1510459"/>
    <lineage>
        <taxon>Bacteria</taxon>
        <taxon>Pseudomonadati</taxon>
        <taxon>Pseudomonadota</taxon>
        <taxon>Gammaproteobacteria</taxon>
        <taxon>Cellvibrionales</taxon>
        <taxon>Cellvibrionaceae</taxon>
        <taxon>Simiduia</taxon>
    </lineage>
</organism>
<reference evidence="2 3" key="1">
    <citation type="submission" date="2020-08" db="EMBL/GenBank/DDBJ databases">
        <title>Genomic Encyclopedia of Type Strains, Phase III (KMG-III): the genomes of soil and plant-associated and newly described type strains.</title>
        <authorList>
            <person name="Whitman W."/>
        </authorList>
    </citation>
    <scope>NUCLEOTIDE SEQUENCE [LARGE SCALE GENOMIC DNA]</scope>
    <source>
        <strain evidence="2 3">CECT 8571</strain>
    </source>
</reference>
<keyword evidence="2" id="KW-0687">Ribonucleoprotein</keyword>
<protein>
    <submittedName>
        <fullName evidence="2">Ribosomal protein S18 acetylase RimI-like enzyme</fullName>
    </submittedName>
</protein>